<evidence type="ECO:0000256" key="1">
    <source>
        <dbReference type="SAM" id="SignalP"/>
    </source>
</evidence>
<evidence type="ECO:0000313" key="3">
    <source>
        <dbReference type="Proteomes" id="UP000642910"/>
    </source>
</evidence>
<evidence type="ECO:0000313" key="2">
    <source>
        <dbReference type="EMBL" id="MBF8377072.1"/>
    </source>
</evidence>
<dbReference type="Proteomes" id="UP000642910">
    <property type="component" value="Unassembled WGS sequence"/>
</dbReference>
<feature type="chain" id="PRO_5046148090" description="Copper amine oxidase N-terminal domain-containing protein" evidence="1">
    <location>
        <begin position="26"/>
        <end position="478"/>
    </location>
</feature>
<sequence length="478" mass="49488">MAVRNAWVAAPLCASVLSIPWTTQAAVLTKGHAGFTTIRVTIGTSAAMSVPALVQGTQTDIALWDLMQALNQLGFSASWSKGQFSISAPVSVPVDETPGPSEKGGAVVVMDGQVVERVPTVIATPPGATSAEVFLPVANAEEILARLGIQATMNGNQLGLDTSAVPQPLPNGEVAVWNVLAALASDLGLPTASAGSSPYADLLTASPAWGVTQAAIRAGWYQPPAPTSSGAFQPITWGETAQILWNALGISTQDAAYQPGGSPTAWASAIGLIPENWDPASDMTAQELDTLASNLHECLQGDVETAANTWRLWYPPADEYQATFLSGGGQPLFASTVDAQAAISSTYQFFDQLVVTRSGQTWMLTLPTAPSGYGFASVSAIGPVSYQTKPGDAWMSAPSLDTRDLSIPAHGRLVVKIPPDGLMVTWNQMMPSLGGTVALGALEVSPGASGPSVERVNIVSPNLPPAIVSSVASLHLQP</sequence>
<organism evidence="2 3">
    <name type="scientific">Alicyclobacillus mali</name>
    <name type="common">ex Roth et al. 2021</name>
    <dbReference type="NCBI Taxonomy" id="1123961"/>
    <lineage>
        <taxon>Bacteria</taxon>
        <taxon>Bacillati</taxon>
        <taxon>Bacillota</taxon>
        <taxon>Bacilli</taxon>
        <taxon>Bacillales</taxon>
        <taxon>Alicyclobacillaceae</taxon>
        <taxon>Alicyclobacillus</taxon>
    </lineage>
</organism>
<proteinExistence type="predicted"/>
<dbReference type="EMBL" id="JADPKZ010000032">
    <property type="protein sequence ID" value="MBF8377072.1"/>
    <property type="molecule type" value="Genomic_DNA"/>
</dbReference>
<name>A0ABS0F1C9_9BACL</name>
<evidence type="ECO:0008006" key="4">
    <source>
        <dbReference type="Google" id="ProtNLM"/>
    </source>
</evidence>
<accession>A0ABS0F1C9</accession>
<comment type="caution">
    <text evidence="2">The sequence shown here is derived from an EMBL/GenBank/DDBJ whole genome shotgun (WGS) entry which is preliminary data.</text>
</comment>
<protein>
    <recommendedName>
        <fullName evidence="4">Copper amine oxidase N-terminal domain-containing protein</fullName>
    </recommendedName>
</protein>
<dbReference type="RefSeq" id="WP_195867194.1">
    <property type="nucleotide sequence ID" value="NZ_JADPKZ010000032.1"/>
</dbReference>
<feature type="signal peptide" evidence="1">
    <location>
        <begin position="1"/>
        <end position="25"/>
    </location>
</feature>
<keyword evidence="1" id="KW-0732">Signal</keyword>
<gene>
    <name evidence="2" type="ORF">IW967_04195</name>
</gene>
<reference evidence="2 3" key="1">
    <citation type="submission" date="2020-11" db="EMBL/GenBank/DDBJ databases">
        <title>Genomic insight of Alicyclobacillus mali FL 18 reveals a new arsenic-resistant strain, with potential in environmental biotechnology.</title>
        <authorList>
            <person name="Fiorentino G."/>
            <person name="Gallo G."/>
            <person name="Aulitto M."/>
        </authorList>
    </citation>
    <scope>NUCLEOTIDE SEQUENCE [LARGE SCALE GENOMIC DNA]</scope>
    <source>
        <strain evidence="2 3">FL 18</strain>
    </source>
</reference>
<keyword evidence="3" id="KW-1185">Reference proteome</keyword>